<keyword evidence="1" id="KW-0732">Signal</keyword>
<dbReference type="PANTHER" id="PTHR36842:SF1">
    <property type="entry name" value="PROTEIN TOLB"/>
    <property type="match status" value="1"/>
</dbReference>
<evidence type="ECO:0000313" key="3">
    <source>
        <dbReference type="Proteomes" id="UP000194873"/>
    </source>
</evidence>
<accession>A0A243WIN6</accession>
<evidence type="ECO:0008006" key="4">
    <source>
        <dbReference type="Google" id="ProtNLM"/>
    </source>
</evidence>
<evidence type="ECO:0000256" key="1">
    <source>
        <dbReference type="SAM" id="SignalP"/>
    </source>
</evidence>
<proteinExistence type="predicted"/>
<dbReference type="RefSeq" id="WP_086592555.1">
    <property type="nucleotide sequence ID" value="NZ_MTSE01000001.1"/>
</dbReference>
<gene>
    <name evidence="2" type="ORF">BXP70_00115</name>
</gene>
<name>A0A243WIN6_9BACT</name>
<reference evidence="2 3" key="1">
    <citation type="submission" date="2017-01" db="EMBL/GenBank/DDBJ databases">
        <title>A new Hymenobacter.</title>
        <authorList>
            <person name="Liang Y."/>
            <person name="Feng F."/>
        </authorList>
    </citation>
    <scope>NUCLEOTIDE SEQUENCE [LARGE SCALE GENOMIC DNA]</scope>
    <source>
        <strain evidence="2">MIMBbqt21</strain>
    </source>
</reference>
<dbReference type="InterPro" id="IPR011042">
    <property type="entry name" value="6-blade_b-propeller_TolB-like"/>
</dbReference>
<organism evidence="2 3">
    <name type="scientific">Hymenobacter crusticola</name>
    <dbReference type="NCBI Taxonomy" id="1770526"/>
    <lineage>
        <taxon>Bacteria</taxon>
        <taxon>Pseudomonadati</taxon>
        <taxon>Bacteroidota</taxon>
        <taxon>Cytophagia</taxon>
        <taxon>Cytophagales</taxon>
        <taxon>Hymenobacteraceae</taxon>
        <taxon>Hymenobacter</taxon>
    </lineage>
</organism>
<sequence>MLHRYVLPALLVLASWVPAHTQTLPVLDQNPASLRWYQLRTAHFRVLYPVGFAATAQRTAQRLEQVYGPVSATLERPPRPISLLLQNQTTVNNGFVTILPRHSEFFTTPPQDPFLSGTLDWLDLLSVHEFRHVVQFDKGLQGLSRVAYQLFGYGGLGLAGLGIPDWFTEGDAVGTETALTRSGRGRIPNFDLGFRANLLAGKRFSYPKAVCGSYRDNVPNHYVLGYYLTTNLKRSNGATAWSAVLDRYYAFPAYPFSFSNSLRRSTGLRVEDLYQRTLSSLDSLWQAQQGRLTRTEARPLAVQPERRVFTEYQYPQYVTDSTVLAVKTGLGDISQLVLLRPSGREQRVFVQGLVNNPEMLSVGGNKVCWPEFRYDPRWGQQVFSEIRLLDLGTGHLTRLTHRTRYTAAALSPDGRSLVAVRTDSAYQHRLVVLDAETGQVRKVLANPTNDFYQQPRWRADQHSVVVVTLKPTGKTLELIDTETEQHQPLLPVANDNLSHPQPWGDYVLFNSPRSGIDNVYAVAIASGQQFQVTSRPLGAYHAAVAPSSRQLAFHDFRAEGARVVTMPLEPTRWVPVPTAAISPASYADPLTQQEPGAARLQAASPDSVGPQLAATRYRRLQHPFNVYSWGVIQAPSGQALSLGIRSQDLLNTTQAIVGAGYDQTERVGNVFATLSYQGLFPIFDVTLQHGSRQTSVPVDRQLPLDSVRSDRWQYTRLTAGARLPLNLTRSRYVQALTLGTYYSEEQVRGYDLPVRYRNEVGYGRSLHAVTYSLSYTRQLLQSKRDVAPRWGQSISASWRTTPFAAGLQASQWAVQGGLYIPGLLKHHALRLRGGYQRQSRESYQFGAAVFYPRGQSYVSFERLQTGSIEYRLPVADMHWALGRWLYVQRLKAAAFLDVAVGQSQGIPVQHYRTTGLDVTFVFNTLRLRVPFEVGARTIYNQRLGTWEVQPLVLNIGF</sequence>
<keyword evidence="3" id="KW-1185">Reference proteome</keyword>
<comment type="caution">
    <text evidence="2">The sequence shown here is derived from an EMBL/GenBank/DDBJ whole genome shotgun (WGS) entry which is preliminary data.</text>
</comment>
<evidence type="ECO:0000313" key="2">
    <source>
        <dbReference type="EMBL" id="OUJ75752.1"/>
    </source>
</evidence>
<dbReference type="OrthoDB" id="9799878at2"/>
<feature type="chain" id="PRO_5012896412" description="Bacterial surface antigen (D15) domain-containing protein" evidence="1">
    <location>
        <begin position="22"/>
        <end position="957"/>
    </location>
</feature>
<protein>
    <recommendedName>
        <fullName evidence="4">Bacterial surface antigen (D15) domain-containing protein</fullName>
    </recommendedName>
</protein>
<feature type="signal peptide" evidence="1">
    <location>
        <begin position="1"/>
        <end position="21"/>
    </location>
</feature>
<dbReference type="AlphaFoldDB" id="A0A243WIN6"/>
<dbReference type="SUPFAM" id="SSF82171">
    <property type="entry name" value="DPP6 N-terminal domain-like"/>
    <property type="match status" value="1"/>
</dbReference>
<dbReference type="EMBL" id="MTSE01000001">
    <property type="protein sequence ID" value="OUJ75752.1"/>
    <property type="molecule type" value="Genomic_DNA"/>
</dbReference>
<dbReference type="Proteomes" id="UP000194873">
    <property type="component" value="Unassembled WGS sequence"/>
</dbReference>
<dbReference type="PANTHER" id="PTHR36842">
    <property type="entry name" value="PROTEIN TOLB HOMOLOG"/>
    <property type="match status" value="1"/>
</dbReference>
<dbReference type="Gene3D" id="2.120.10.30">
    <property type="entry name" value="TolB, C-terminal domain"/>
    <property type="match status" value="2"/>
</dbReference>